<feature type="region of interest" description="Disordered" evidence="5">
    <location>
        <begin position="65"/>
        <end position="107"/>
    </location>
</feature>
<dbReference type="AlphaFoldDB" id="A0AAW0GW79"/>
<dbReference type="GO" id="GO:0002250">
    <property type="term" value="P:adaptive immune response"/>
    <property type="evidence" value="ECO:0007669"/>
    <property type="project" value="UniProtKB-KW"/>
</dbReference>
<dbReference type="FunFam" id="2.60.40.10:FF:001378">
    <property type="entry name" value="Immunoglobulin kappa variable 4-1"/>
    <property type="match status" value="1"/>
</dbReference>
<feature type="non-terminal residue" evidence="7">
    <location>
        <position position="1"/>
    </location>
</feature>
<proteinExistence type="predicted"/>
<dbReference type="InterPro" id="IPR050150">
    <property type="entry name" value="IgV_Light_Chain"/>
</dbReference>
<sequence length="219" mass="22746">IVGGGLALASAHLFDQMLSIGTSGIGAPVAGPNQLTTPKALWMEAGMAGGEASRVEPAEQADLGVYGVGESPSSPSPGPRGPESTHHSEGPLDSSSTGQSGSPALWEVQVPPPSLQVHEGACADITMTQSPSSLAVSVGEKITISCRASQSLYNSNTKKNHLNWYQQKPGQSPKLLIYYASTRETGVPDRFIGSGSGTDFALTINSVQAEDLADYYCQQ</sequence>
<dbReference type="Gene3D" id="2.60.40.10">
    <property type="entry name" value="Immunoglobulins"/>
    <property type="match status" value="1"/>
</dbReference>
<dbReference type="GO" id="GO:0019814">
    <property type="term" value="C:immunoglobulin complex"/>
    <property type="evidence" value="ECO:0007669"/>
    <property type="project" value="UniProtKB-KW"/>
</dbReference>
<dbReference type="SMART" id="SM00406">
    <property type="entry name" value="IGv"/>
    <property type="match status" value="1"/>
</dbReference>
<keyword evidence="8" id="KW-1185">Reference proteome</keyword>
<feature type="compositionally biased region" description="Polar residues" evidence="5">
    <location>
        <begin position="93"/>
        <end position="102"/>
    </location>
</feature>
<name>A0AAW0GW79_MYOGA</name>
<keyword evidence="3" id="KW-1015">Disulfide bond</keyword>
<evidence type="ECO:0000256" key="3">
    <source>
        <dbReference type="ARBA" id="ARBA00023157"/>
    </source>
</evidence>
<dbReference type="InterPro" id="IPR013106">
    <property type="entry name" value="Ig_V-set"/>
</dbReference>
<dbReference type="EMBL" id="JBBHLL010002378">
    <property type="protein sequence ID" value="KAK7795439.1"/>
    <property type="molecule type" value="Genomic_DNA"/>
</dbReference>
<evidence type="ECO:0000259" key="6">
    <source>
        <dbReference type="PROSITE" id="PS50835"/>
    </source>
</evidence>
<dbReference type="InterPro" id="IPR013783">
    <property type="entry name" value="Ig-like_fold"/>
</dbReference>
<feature type="non-terminal residue" evidence="7">
    <location>
        <position position="219"/>
    </location>
</feature>
<dbReference type="InterPro" id="IPR007110">
    <property type="entry name" value="Ig-like_dom"/>
</dbReference>
<accession>A0AAW0GW79</accession>
<dbReference type="PANTHER" id="PTHR23267">
    <property type="entry name" value="IMMUNOGLOBULIN LIGHT CHAIN"/>
    <property type="match status" value="1"/>
</dbReference>
<dbReference type="PROSITE" id="PS50835">
    <property type="entry name" value="IG_LIKE"/>
    <property type="match status" value="1"/>
</dbReference>
<keyword evidence="4" id="KW-1280">Immunoglobulin</keyword>
<feature type="domain" description="Ig-like" evidence="6">
    <location>
        <begin position="113"/>
        <end position="219"/>
    </location>
</feature>
<keyword evidence="2" id="KW-1064">Adaptive immunity</keyword>
<organism evidence="7 8">
    <name type="scientific">Myodes glareolus</name>
    <name type="common">Bank vole</name>
    <name type="synonym">Clethrionomys glareolus</name>
    <dbReference type="NCBI Taxonomy" id="447135"/>
    <lineage>
        <taxon>Eukaryota</taxon>
        <taxon>Metazoa</taxon>
        <taxon>Chordata</taxon>
        <taxon>Craniata</taxon>
        <taxon>Vertebrata</taxon>
        <taxon>Euteleostomi</taxon>
        <taxon>Mammalia</taxon>
        <taxon>Eutheria</taxon>
        <taxon>Euarchontoglires</taxon>
        <taxon>Glires</taxon>
        <taxon>Rodentia</taxon>
        <taxon>Myomorpha</taxon>
        <taxon>Muroidea</taxon>
        <taxon>Cricetidae</taxon>
        <taxon>Arvicolinae</taxon>
        <taxon>Myodes</taxon>
    </lineage>
</organism>
<dbReference type="SUPFAM" id="SSF48726">
    <property type="entry name" value="Immunoglobulin"/>
    <property type="match status" value="1"/>
</dbReference>
<reference evidence="7 8" key="1">
    <citation type="journal article" date="2023" name="bioRxiv">
        <title>Conserved and derived expression patterns and positive selection on dental genes reveal complex evolutionary context of ever-growing rodent molars.</title>
        <authorList>
            <person name="Calamari Z.T."/>
            <person name="Song A."/>
            <person name="Cohen E."/>
            <person name="Akter M."/>
            <person name="Roy R.D."/>
            <person name="Hallikas O."/>
            <person name="Christensen M.M."/>
            <person name="Li P."/>
            <person name="Marangoni P."/>
            <person name="Jernvall J."/>
            <person name="Klein O.D."/>
        </authorList>
    </citation>
    <scope>NUCLEOTIDE SEQUENCE [LARGE SCALE GENOMIC DNA]</scope>
    <source>
        <strain evidence="7">V071</strain>
    </source>
</reference>
<evidence type="ECO:0000256" key="4">
    <source>
        <dbReference type="ARBA" id="ARBA00043265"/>
    </source>
</evidence>
<gene>
    <name evidence="7" type="ORF">U0070_011436</name>
</gene>
<dbReference type="InterPro" id="IPR036179">
    <property type="entry name" value="Ig-like_dom_sf"/>
</dbReference>
<comment type="caution">
    <text evidence="7">The sequence shown here is derived from an EMBL/GenBank/DDBJ whole genome shotgun (WGS) entry which is preliminary data.</text>
</comment>
<dbReference type="CDD" id="cd04980">
    <property type="entry name" value="IgV_L_kappa"/>
    <property type="match status" value="1"/>
</dbReference>
<evidence type="ECO:0000256" key="2">
    <source>
        <dbReference type="ARBA" id="ARBA00023130"/>
    </source>
</evidence>
<dbReference type="Pfam" id="PF07686">
    <property type="entry name" value="V-set"/>
    <property type="match status" value="1"/>
</dbReference>
<evidence type="ECO:0000313" key="7">
    <source>
        <dbReference type="EMBL" id="KAK7795439.1"/>
    </source>
</evidence>
<evidence type="ECO:0000313" key="8">
    <source>
        <dbReference type="Proteomes" id="UP001488838"/>
    </source>
</evidence>
<evidence type="ECO:0000256" key="5">
    <source>
        <dbReference type="SAM" id="MobiDB-lite"/>
    </source>
</evidence>
<keyword evidence="1" id="KW-0391">Immunity</keyword>
<evidence type="ECO:0000256" key="1">
    <source>
        <dbReference type="ARBA" id="ARBA00022859"/>
    </source>
</evidence>
<protein>
    <recommendedName>
        <fullName evidence="6">Ig-like domain-containing protein</fullName>
    </recommendedName>
</protein>
<dbReference type="Proteomes" id="UP001488838">
    <property type="component" value="Unassembled WGS sequence"/>
</dbReference>